<dbReference type="OrthoDB" id="10013850at2759"/>
<evidence type="ECO:0000256" key="6">
    <source>
        <dbReference type="ARBA" id="ARBA00022741"/>
    </source>
</evidence>
<dbReference type="InterPro" id="IPR000719">
    <property type="entry name" value="Prot_kinase_dom"/>
</dbReference>
<dbReference type="InterPro" id="IPR011009">
    <property type="entry name" value="Kinase-like_dom_sf"/>
</dbReference>
<dbReference type="SMART" id="SM00220">
    <property type="entry name" value="S_TKc"/>
    <property type="match status" value="1"/>
</dbReference>
<evidence type="ECO:0000256" key="5">
    <source>
        <dbReference type="ARBA" id="ARBA00022679"/>
    </source>
</evidence>
<evidence type="ECO:0000256" key="10">
    <source>
        <dbReference type="PROSITE-ProRule" id="PRU10141"/>
    </source>
</evidence>
<dbReference type="Pfam" id="PF00069">
    <property type="entry name" value="Pkinase"/>
    <property type="match status" value="1"/>
</dbReference>
<dbReference type="GO" id="GO:0008384">
    <property type="term" value="F:IkappaB kinase activity"/>
    <property type="evidence" value="ECO:0007669"/>
    <property type="project" value="UniProtKB-EC"/>
</dbReference>
<dbReference type="InterPro" id="IPR008271">
    <property type="entry name" value="Ser/Thr_kinase_AS"/>
</dbReference>
<evidence type="ECO:0000256" key="4">
    <source>
        <dbReference type="ARBA" id="ARBA00022527"/>
    </source>
</evidence>
<evidence type="ECO:0000256" key="9">
    <source>
        <dbReference type="ARBA" id="ARBA00048789"/>
    </source>
</evidence>
<comment type="subcellular location">
    <subcellularLocation>
        <location evidence="1">Cytoplasm</location>
    </subcellularLocation>
</comment>
<keyword evidence="3" id="KW-0963">Cytoplasm</keyword>
<comment type="similarity">
    <text evidence="11">Belongs to the protein kinase superfamily.</text>
</comment>
<keyword evidence="7" id="KW-0418">Kinase</keyword>
<keyword evidence="14" id="KW-1185">Reference proteome</keyword>
<protein>
    <recommendedName>
        <fullName evidence="2">IkappaB kinase</fullName>
        <ecNumber evidence="2">2.7.11.10</ecNumber>
    </recommendedName>
</protein>
<dbReference type="GO" id="GO:0005737">
    <property type="term" value="C:cytoplasm"/>
    <property type="evidence" value="ECO:0007669"/>
    <property type="project" value="UniProtKB-SubCell"/>
</dbReference>
<proteinExistence type="inferred from homology"/>
<dbReference type="SUPFAM" id="SSF56112">
    <property type="entry name" value="Protein kinase-like (PK-like)"/>
    <property type="match status" value="1"/>
</dbReference>
<dbReference type="Gene3D" id="3.30.200.20">
    <property type="entry name" value="Phosphorylase Kinase, domain 1"/>
    <property type="match status" value="1"/>
</dbReference>
<evidence type="ECO:0000313" key="13">
    <source>
        <dbReference type="EMBL" id="CAC5387457.1"/>
    </source>
</evidence>
<sequence>MSYRLSQNYAWDTLLPLGQGATSKVFKGFSRMNGEDVAVKVFTHAGQMRPFDVQIREYKVMDMLNHENIVRLLAIEEEQNTHDRAIVMELSNCGSLYTLLDDSSNAFGLDEDEFLLVLSHVTAGMKHLRENGIVHRDIKPGNILLYKKEDGKSVYKLTDFGAAKQLENEEEQFMSLYGTEEYLVKTLHTIVSYAYYILTLRWYGRIN</sequence>
<evidence type="ECO:0000313" key="14">
    <source>
        <dbReference type="Proteomes" id="UP000507470"/>
    </source>
</evidence>
<evidence type="ECO:0000256" key="3">
    <source>
        <dbReference type="ARBA" id="ARBA00022490"/>
    </source>
</evidence>
<dbReference type="InterPro" id="IPR051180">
    <property type="entry name" value="IKK"/>
</dbReference>
<evidence type="ECO:0000256" key="2">
    <source>
        <dbReference type="ARBA" id="ARBA00012442"/>
    </source>
</evidence>
<dbReference type="AlphaFoldDB" id="A0A6J8BYQ0"/>
<dbReference type="EMBL" id="CACVKT020004001">
    <property type="protein sequence ID" value="CAC5387457.1"/>
    <property type="molecule type" value="Genomic_DNA"/>
</dbReference>
<dbReference type="Gene3D" id="1.10.510.10">
    <property type="entry name" value="Transferase(Phosphotransferase) domain 1"/>
    <property type="match status" value="1"/>
</dbReference>
<comment type="catalytic activity">
    <reaction evidence="9">
        <text>L-seryl-[I-kappa-B protein] + ATP = O-phospho-L-seryl-[I-kappa-B protein] + ADP + H(+)</text>
        <dbReference type="Rhea" id="RHEA:19073"/>
        <dbReference type="Rhea" id="RHEA-COMP:13698"/>
        <dbReference type="Rhea" id="RHEA-COMP:13699"/>
        <dbReference type="ChEBI" id="CHEBI:15378"/>
        <dbReference type="ChEBI" id="CHEBI:29999"/>
        <dbReference type="ChEBI" id="CHEBI:30616"/>
        <dbReference type="ChEBI" id="CHEBI:83421"/>
        <dbReference type="ChEBI" id="CHEBI:456216"/>
        <dbReference type="EC" id="2.7.11.10"/>
    </reaction>
</comment>
<dbReference type="Proteomes" id="UP000507470">
    <property type="component" value="Unassembled WGS sequence"/>
</dbReference>
<dbReference type="FunFam" id="3.30.200.20:FF:000106">
    <property type="entry name" value="serine/threonine-protein kinase TBK1 isoform X1"/>
    <property type="match status" value="1"/>
</dbReference>
<dbReference type="PROSITE" id="PS00108">
    <property type="entry name" value="PROTEIN_KINASE_ST"/>
    <property type="match status" value="1"/>
</dbReference>
<keyword evidence="5 13" id="KW-0808">Transferase</keyword>
<dbReference type="PANTHER" id="PTHR22969">
    <property type="entry name" value="IKB KINASE"/>
    <property type="match status" value="1"/>
</dbReference>
<evidence type="ECO:0000256" key="8">
    <source>
        <dbReference type="ARBA" id="ARBA00022840"/>
    </source>
</evidence>
<evidence type="ECO:0000259" key="12">
    <source>
        <dbReference type="PROSITE" id="PS50011"/>
    </source>
</evidence>
<keyword evidence="6 10" id="KW-0547">Nucleotide-binding</keyword>
<name>A0A6J8BYQ0_MYTCO</name>
<feature type="binding site" evidence="10">
    <location>
        <position position="40"/>
    </location>
    <ligand>
        <name>ATP</name>
        <dbReference type="ChEBI" id="CHEBI:30616"/>
    </ligand>
</feature>
<evidence type="ECO:0000256" key="1">
    <source>
        <dbReference type="ARBA" id="ARBA00004496"/>
    </source>
</evidence>
<accession>A0A6J8BYQ0</accession>
<dbReference type="EC" id="2.7.11.10" evidence="2"/>
<keyword evidence="4 11" id="KW-0723">Serine/threonine-protein kinase</keyword>
<reference evidence="13 14" key="1">
    <citation type="submission" date="2020-06" db="EMBL/GenBank/DDBJ databases">
        <authorList>
            <person name="Li R."/>
            <person name="Bekaert M."/>
        </authorList>
    </citation>
    <scope>NUCLEOTIDE SEQUENCE [LARGE SCALE GENOMIC DNA]</scope>
    <source>
        <strain evidence="14">wild</strain>
    </source>
</reference>
<keyword evidence="8 10" id="KW-0067">ATP-binding</keyword>
<evidence type="ECO:0000256" key="7">
    <source>
        <dbReference type="ARBA" id="ARBA00022777"/>
    </source>
</evidence>
<gene>
    <name evidence="13" type="ORF">MCOR_22780</name>
</gene>
<dbReference type="GO" id="GO:0005524">
    <property type="term" value="F:ATP binding"/>
    <property type="evidence" value="ECO:0007669"/>
    <property type="project" value="UniProtKB-UniRule"/>
</dbReference>
<dbReference type="PROSITE" id="PS50011">
    <property type="entry name" value="PROTEIN_KINASE_DOM"/>
    <property type="match status" value="1"/>
</dbReference>
<dbReference type="InterPro" id="IPR017441">
    <property type="entry name" value="Protein_kinase_ATP_BS"/>
</dbReference>
<dbReference type="PROSITE" id="PS00107">
    <property type="entry name" value="PROTEIN_KINASE_ATP"/>
    <property type="match status" value="1"/>
</dbReference>
<dbReference type="PANTHER" id="PTHR22969:SF15">
    <property type="entry name" value="FI05319P"/>
    <property type="match status" value="1"/>
</dbReference>
<feature type="domain" description="Protein kinase" evidence="12">
    <location>
        <begin position="11"/>
        <end position="207"/>
    </location>
</feature>
<organism evidence="13 14">
    <name type="scientific">Mytilus coruscus</name>
    <name type="common">Sea mussel</name>
    <dbReference type="NCBI Taxonomy" id="42192"/>
    <lineage>
        <taxon>Eukaryota</taxon>
        <taxon>Metazoa</taxon>
        <taxon>Spiralia</taxon>
        <taxon>Lophotrochozoa</taxon>
        <taxon>Mollusca</taxon>
        <taxon>Bivalvia</taxon>
        <taxon>Autobranchia</taxon>
        <taxon>Pteriomorphia</taxon>
        <taxon>Mytilida</taxon>
        <taxon>Mytiloidea</taxon>
        <taxon>Mytilidae</taxon>
        <taxon>Mytilinae</taxon>
        <taxon>Mytilus</taxon>
    </lineage>
</organism>
<evidence type="ECO:0000256" key="11">
    <source>
        <dbReference type="RuleBase" id="RU000304"/>
    </source>
</evidence>